<keyword evidence="2" id="KW-1185">Reference proteome</keyword>
<evidence type="ECO:0000313" key="1">
    <source>
        <dbReference type="EMBL" id="KAK0528883.1"/>
    </source>
</evidence>
<dbReference type="EMBL" id="JAPDMQ010000260">
    <property type="protein sequence ID" value="KAK0528883.1"/>
    <property type="molecule type" value="Genomic_DNA"/>
</dbReference>
<name>A0AAN6G9Q1_9BASI</name>
<dbReference type="Gene3D" id="3.90.640.10">
    <property type="entry name" value="Actin, Chain A, domain 4"/>
    <property type="match status" value="1"/>
</dbReference>
<dbReference type="Proteomes" id="UP001176521">
    <property type="component" value="Unassembled WGS sequence"/>
</dbReference>
<proteinExistence type="predicted"/>
<organism evidence="1 2">
    <name type="scientific">Tilletia horrida</name>
    <dbReference type="NCBI Taxonomy" id="155126"/>
    <lineage>
        <taxon>Eukaryota</taxon>
        <taxon>Fungi</taxon>
        <taxon>Dikarya</taxon>
        <taxon>Basidiomycota</taxon>
        <taxon>Ustilaginomycotina</taxon>
        <taxon>Exobasidiomycetes</taxon>
        <taxon>Tilletiales</taxon>
        <taxon>Tilletiaceae</taxon>
        <taxon>Tilletia</taxon>
    </lineage>
</organism>
<evidence type="ECO:0000313" key="2">
    <source>
        <dbReference type="Proteomes" id="UP001176521"/>
    </source>
</evidence>
<protein>
    <submittedName>
        <fullName evidence="1">Uncharacterized protein</fullName>
    </submittedName>
</protein>
<dbReference type="SUPFAM" id="SSF53067">
    <property type="entry name" value="Actin-like ATPase domain"/>
    <property type="match status" value="2"/>
</dbReference>
<sequence>MGKRVQHWNAYEGSCVKLIICIDIGTTNSGASYAFLEPGKPPKVFDTGAFPKSTRGSYKAPSVVAYDTNGKCVAVGSEVDEDMHNAEAEQALFVAKWWKLALTTSNIPTCVDLSTHIELPAGVSAEDCLIRYLAWMWQCVKTDIRSRYTQGDDLLRLTEASMELILTHPNTWDGRAQKAMRSAAVQAGVVSAHSAEQAVRFLTEAEASLTYAVLHSTMQSWVQPGKSLVIADLGGGTCDFSTYDIVQTQPLLQIRESAIARCVVGGATTVQKRAQQLLRQRLQHTLWESEIDWLAGKLWEIIAKLYPRSDGGVFLKVGSKTQTDESRNIICGKLYFTSAEITALFEPSLCSITDALRAALAASGSSDQKVVLVGGFAENEFLRHRIKEEMGSDVSLVKADNLLAKAVANGGCSWGIQSVVSMRMSAVSYGESVRPADEECSRDFAISAPAGQPLTGNFDLLVYRLGHKAPPFIDDTSFEKLCTLKVDLTKIMSGIETRVDAAGKRYKSANVQIKLRLTDTELKARWIWKQGSIPFEGAVQSIYADTLPLFVRKAATPYSGAQDPTAAIITSDTTISGISATHTPAQRLPSAVTLAAQAVQMRHPPGNDQ</sequence>
<dbReference type="CDD" id="cd10170">
    <property type="entry name" value="ASKHA_NBD_HSP70"/>
    <property type="match status" value="1"/>
</dbReference>
<dbReference type="Gene3D" id="3.30.420.40">
    <property type="match status" value="2"/>
</dbReference>
<dbReference type="AlphaFoldDB" id="A0AAN6G9Q1"/>
<feature type="non-terminal residue" evidence="1">
    <location>
        <position position="609"/>
    </location>
</feature>
<accession>A0AAN6G9Q1</accession>
<gene>
    <name evidence="1" type="ORF">OC842_004421</name>
</gene>
<dbReference type="PANTHER" id="PTHR14187">
    <property type="entry name" value="ALPHA KINASE/ELONGATION FACTOR 2 KINASE"/>
    <property type="match status" value="1"/>
</dbReference>
<dbReference type="InterPro" id="IPR043129">
    <property type="entry name" value="ATPase_NBD"/>
</dbReference>
<dbReference type="PANTHER" id="PTHR14187:SF5">
    <property type="entry name" value="HEAT SHOCK 70 KDA PROTEIN 12A"/>
    <property type="match status" value="1"/>
</dbReference>
<comment type="caution">
    <text evidence="1">The sequence shown here is derived from an EMBL/GenBank/DDBJ whole genome shotgun (WGS) entry which is preliminary data.</text>
</comment>
<reference evidence="1" key="1">
    <citation type="journal article" date="2023" name="PhytoFront">
        <title>Draft Genome Resources of Seven Strains of Tilletia horrida, Causal Agent of Kernel Smut of Rice.</title>
        <authorList>
            <person name="Khanal S."/>
            <person name="Antony Babu S."/>
            <person name="Zhou X.G."/>
        </authorList>
    </citation>
    <scope>NUCLEOTIDE SEQUENCE</scope>
    <source>
        <strain evidence="1">TX3</strain>
    </source>
</reference>